<name>A0A835XKP6_9CHLO</name>
<dbReference type="Pfam" id="PF16414">
    <property type="entry name" value="NPC1_N"/>
    <property type="match status" value="1"/>
</dbReference>
<comment type="caution">
    <text evidence="5">The sequence shown here is derived from an EMBL/GenBank/DDBJ whole genome shotgun (WGS) entry which is preliminary data.</text>
</comment>
<dbReference type="PANTHER" id="PTHR45727:SF2">
    <property type="entry name" value="NPC INTRACELLULAR CHOLESTEROL TRANSPORTER 1"/>
    <property type="match status" value="1"/>
</dbReference>
<dbReference type="InterPro" id="IPR032190">
    <property type="entry name" value="NPC1_N"/>
</dbReference>
<proteinExistence type="predicted"/>
<sequence>MRSSRVILVLLLAGLAIGRAQDAPPPPSAADPSSPPASPDPPPPSPDPSPSPPPPPPAPPPPPPPPPPAADWRTLNHTPGTCALYGVCGKRRDGDPLPCAANVPALPPSDALAARLRAVCPTLWAEAGGAGGRYCCTPEQVDRISSDTAKALPFIVGCPACRHNFVHLWCATTCSPDQATFANVTAVQAAFDTNATAVAEVDYWLSEAYGTQLYDSCKDVKFGAANVPAMSFIGGGAKNGQEWLDFLGTVKDKRFPPIGSPFQINFRPENTTPEGVAPLAERVAPCGDNALRCSCSDCPAGPGCEQPAPGPPPTPAASCHVGALPCAAFALVWVYGILAAVVLATFLFRSPVKEAAAGEAAEGGEAGEEQEPLLSGGGAGLTPPPGPPPLPPVEALLQAGYHRLGLWVGLRPWRVVAAGAVLVAVCCCGLARFQVETDPQRLWVGPSSQAARERADYEASFGPFYRVAQIILSTAPPGAQAQAQAQQGQADGANSAPRLPPILSPARLQLMFDLQRLVDDIR</sequence>
<keyword evidence="3" id="KW-0732">Signal</keyword>
<dbReference type="EMBL" id="JAEHOE010000111">
    <property type="protein sequence ID" value="KAG2486557.1"/>
    <property type="molecule type" value="Genomic_DNA"/>
</dbReference>
<keyword evidence="2" id="KW-0812">Transmembrane</keyword>
<dbReference type="AlphaFoldDB" id="A0A835XKP6"/>
<feature type="transmembrane region" description="Helical" evidence="2">
    <location>
        <begin position="327"/>
        <end position="348"/>
    </location>
</feature>
<evidence type="ECO:0000259" key="4">
    <source>
        <dbReference type="Pfam" id="PF16414"/>
    </source>
</evidence>
<dbReference type="OrthoDB" id="6510177at2759"/>
<keyword evidence="2" id="KW-0472">Membrane</keyword>
<evidence type="ECO:0000256" key="1">
    <source>
        <dbReference type="SAM" id="MobiDB-lite"/>
    </source>
</evidence>
<protein>
    <recommendedName>
        <fullName evidence="4">Niemann-Pick C1 N-terminal domain-containing protein</fullName>
    </recommendedName>
</protein>
<feature type="chain" id="PRO_5032706905" description="Niemann-Pick C1 N-terminal domain-containing protein" evidence="3">
    <location>
        <begin position="21"/>
        <end position="522"/>
    </location>
</feature>
<feature type="non-terminal residue" evidence="5">
    <location>
        <position position="522"/>
    </location>
</feature>
<evidence type="ECO:0000313" key="5">
    <source>
        <dbReference type="EMBL" id="KAG2486557.1"/>
    </source>
</evidence>
<feature type="signal peptide" evidence="3">
    <location>
        <begin position="1"/>
        <end position="20"/>
    </location>
</feature>
<gene>
    <name evidence="5" type="ORF">HYH03_014858</name>
</gene>
<accession>A0A835XKP6</accession>
<organism evidence="5 6">
    <name type="scientific">Edaphochlamys debaryana</name>
    <dbReference type="NCBI Taxonomy" id="47281"/>
    <lineage>
        <taxon>Eukaryota</taxon>
        <taxon>Viridiplantae</taxon>
        <taxon>Chlorophyta</taxon>
        <taxon>core chlorophytes</taxon>
        <taxon>Chlorophyceae</taxon>
        <taxon>CS clade</taxon>
        <taxon>Chlamydomonadales</taxon>
        <taxon>Chlamydomonadales incertae sedis</taxon>
        <taxon>Edaphochlamys</taxon>
    </lineage>
</organism>
<keyword evidence="6" id="KW-1185">Reference proteome</keyword>
<evidence type="ECO:0000313" key="6">
    <source>
        <dbReference type="Proteomes" id="UP000612055"/>
    </source>
</evidence>
<feature type="domain" description="Niemann-Pick C1 N-terminal" evidence="4">
    <location>
        <begin position="80"/>
        <end position="326"/>
    </location>
</feature>
<dbReference type="Proteomes" id="UP000612055">
    <property type="component" value="Unassembled WGS sequence"/>
</dbReference>
<evidence type="ECO:0000256" key="3">
    <source>
        <dbReference type="SAM" id="SignalP"/>
    </source>
</evidence>
<evidence type="ECO:0000256" key="2">
    <source>
        <dbReference type="SAM" id="Phobius"/>
    </source>
</evidence>
<feature type="compositionally biased region" description="Pro residues" evidence="1">
    <location>
        <begin position="382"/>
        <end position="392"/>
    </location>
</feature>
<dbReference type="GO" id="GO:0032934">
    <property type="term" value="F:sterol binding"/>
    <property type="evidence" value="ECO:0007669"/>
    <property type="project" value="TreeGrafter"/>
</dbReference>
<reference evidence="5" key="1">
    <citation type="journal article" date="2020" name="bioRxiv">
        <title>Comparative genomics of Chlamydomonas.</title>
        <authorList>
            <person name="Craig R.J."/>
            <person name="Hasan A.R."/>
            <person name="Ness R.W."/>
            <person name="Keightley P.D."/>
        </authorList>
    </citation>
    <scope>NUCLEOTIDE SEQUENCE</scope>
    <source>
        <strain evidence="5">CCAP 11/70</strain>
    </source>
</reference>
<dbReference type="GO" id="GO:0016020">
    <property type="term" value="C:membrane"/>
    <property type="evidence" value="ECO:0007669"/>
    <property type="project" value="TreeGrafter"/>
</dbReference>
<feature type="region of interest" description="Disordered" evidence="1">
    <location>
        <begin position="359"/>
        <end position="392"/>
    </location>
</feature>
<feature type="region of interest" description="Disordered" evidence="1">
    <location>
        <begin position="19"/>
        <end position="75"/>
    </location>
</feature>
<keyword evidence="2" id="KW-1133">Transmembrane helix</keyword>
<dbReference type="PANTHER" id="PTHR45727">
    <property type="entry name" value="NPC INTRACELLULAR CHOLESTEROL TRANSPORTER 1"/>
    <property type="match status" value="1"/>
</dbReference>
<feature type="compositionally biased region" description="Pro residues" evidence="1">
    <location>
        <begin position="23"/>
        <end position="69"/>
    </location>
</feature>
<dbReference type="GO" id="GO:0015918">
    <property type="term" value="P:sterol transport"/>
    <property type="evidence" value="ECO:0007669"/>
    <property type="project" value="TreeGrafter"/>
</dbReference>